<sequence>MQNKFRYTNLISNFSTLISALITLTIVFTLTFASVFGILSLKEYNTQAENRNQIIIYLNDLDANEKKDFSKKLLELPGISSIRYESKELAIKALILELGINLSENENPLNDAFYVYLKKDVNLDHLKESLVNMTEISAFDFRTNAIQNGLKFNEDMSSFVRNATIVMALFTILMIYNIIKFSIKSKNDEIIKAINSNTKVSTLKRFFFIEEFIQITISFILAIVLYGNIKLRVIDNINLIIPTYNLQVSQFKEVMVIILIYVISIVLAAFINYISMHRYFKKTIGDSNVSE</sequence>
<keyword evidence="4" id="KW-1185">Reference proteome</keyword>
<protein>
    <recommendedName>
        <fullName evidence="2">FtsX extracellular domain-containing protein</fullName>
    </recommendedName>
</protein>
<dbReference type="Gene3D" id="3.30.70.3040">
    <property type="match status" value="1"/>
</dbReference>
<dbReference type="Pfam" id="PF18075">
    <property type="entry name" value="FtsX_ECD"/>
    <property type="match status" value="1"/>
</dbReference>
<dbReference type="EMBL" id="CABWIB010000001">
    <property type="protein sequence ID" value="VWL84762.1"/>
    <property type="molecule type" value="Genomic_DNA"/>
</dbReference>
<keyword evidence="1" id="KW-0472">Membrane</keyword>
<gene>
    <name evidence="3" type="ORF">OMES3154_00010</name>
</gene>
<evidence type="ECO:0000256" key="1">
    <source>
        <dbReference type="SAM" id="Phobius"/>
    </source>
</evidence>
<dbReference type="InterPro" id="IPR040690">
    <property type="entry name" value="FtsX_ECD"/>
</dbReference>
<feature type="transmembrane region" description="Helical" evidence="1">
    <location>
        <begin position="254"/>
        <end position="274"/>
    </location>
</feature>
<dbReference type="GO" id="GO:0051301">
    <property type="term" value="P:cell division"/>
    <property type="evidence" value="ECO:0007669"/>
    <property type="project" value="InterPro"/>
</dbReference>
<accession>A0A6I8M5U8</accession>
<feature type="transmembrane region" description="Helical" evidence="1">
    <location>
        <begin position="21"/>
        <end position="41"/>
    </location>
</feature>
<keyword evidence="1" id="KW-0812">Transmembrane</keyword>
<evidence type="ECO:0000313" key="3">
    <source>
        <dbReference type="EMBL" id="VWL84762.1"/>
    </source>
</evidence>
<dbReference type="Proteomes" id="UP000419017">
    <property type="component" value="Unassembled WGS sequence"/>
</dbReference>
<dbReference type="InterPro" id="IPR004513">
    <property type="entry name" value="FtsX"/>
</dbReference>
<evidence type="ECO:0000313" key="4">
    <source>
        <dbReference type="Proteomes" id="UP000419017"/>
    </source>
</evidence>
<reference evidence="3 4" key="1">
    <citation type="submission" date="2019-10" db="EMBL/GenBank/DDBJ databases">
        <authorList>
            <person name="Blom J."/>
        </authorList>
    </citation>
    <scope>NUCLEOTIDE SEQUENCE [LARGE SCALE GENOMIC DNA]</scope>
    <source>
        <strain evidence="3 4">ES3154-GLU</strain>
    </source>
</reference>
<dbReference type="GO" id="GO:0032153">
    <property type="term" value="C:cell division site"/>
    <property type="evidence" value="ECO:0007669"/>
    <property type="project" value="TreeGrafter"/>
</dbReference>
<dbReference type="GO" id="GO:0016020">
    <property type="term" value="C:membrane"/>
    <property type="evidence" value="ECO:0007669"/>
    <property type="project" value="InterPro"/>
</dbReference>
<proteinExistence type="predicted"/>
<feature type="transmembrane region" description="Helical" evidence="1">
    <location>
        <begin position="206"/>
        <end position="229"/>
    </location>
</feature>
<name>A0A6I8M5U8_9FUSO</name>
<evidence type="ECO:0000259" key="2">
    <source>
        <dbReference type="Pfam" id="PF18075"/>
    </source>
</evidence>
<feature type="transmembrane region" description="Helical" evidence="1">
    <location>
        <begin position="159"/>
        <end position="179"/>
    </location>
</feature>
<feature type="domain" description="FtsX extracellular" evidence="2">
    <location>
        <begin position="53"/>
        <end position="137"/>
    </location>
</feature>
<organism evidence="3 4">
    <name type="scientific">Oceanivirga miroungae</name>
    <dbReference type="NCBI Taxonomy" id="1130046"/>
    <lineage>
        <taxon>Bacteria</taxon>
        <taxon>Fusobacteriati</taxon>
        <taxon>Fusobacteriota</taxon>
        <taxon>Fusobacteriia</taxon>
        <taxon>Fusobacteriales</taxon>
        <taxon>Leptotrichiaceae</taxon>
        <taxon>Oceanivirga</taxon>
    </lineage>
</organism>
<keyword evidence="1" id="KW-1133">Transmembrane helix</keyword>
<dbReference type="RefSeq" id="WP_156682819.1">
    <property type="nucleotide sequence ID" value="NZ_CABWIB010000001.1"/>
</dbReference>
<dbReference type="PANTHER" id="PTHR47755">
    <property type="entry name" value="CELL DIVISION PROTEIN FTSX"/>
    <property type="match status" value="1"/>
</dbReference>
<dbReference type="AlphaFoldDB" id="A0A6I8M5U8"/>
<dbReference type="PANTHER" id="PTHR47755:SF1">
    <property type="entry name" value="CELL DIVISION PROTEIN FTSX"/>
    <property type="match status" value="1"/>
</dbReference>